<feature type="domain" description="DUF7669" evidence="1">
    <location>
        <begin position="138"/>
        <end position="209"/>
    </location>
</feature>
<dbReference type="AlphaFoldDB" id="A0RZA1"/>
<reference evidence="2 3" key="1">
    <citation type="journal article" date="2006" name="Proc. Natl. Acad. Sci. U.S.A.">
        <title>Genomic analysis of the uncultivated marine crenarchaeote Cenarchaeum symbiosum.</title>
        <authorList>
            <person name="Hallam S.J."/>
            <person name="Konstantinidis K.T."/>
            <person name="Putnam N."/>
            <person name="Schleper C."/>
            <person name="Watanabe Y."/>
            <person name="Sugahara J."/>
            <person name="Preston C."/>
            <person name="de la Torre J."/>
            <person name="Richardson P.M."/>
            <person name="DeLong E.F."/>
        </authorList>
    </citation>
    <scope>NUCLEOTIDE SEQUENCE [LARGE SCALE GENOMIC DNA]</scope>
    <source>
        <strain evidence="3">A</strain>
    </source>
</reference>
<gene>
    <name evidence="2" type="ordered locus">CENSYa_2065</name>
</gene>
<dbReference type="InterPro" id="IPR056086">
    <property type="entry name" value="DUF7669"/>
</dbReference>
<keyword evidence="3" id="KW-1185">Reference proteome</keyword>
<sequence>MFSSRRTATVKKPLSGFAERAPGGSWAGPNMTYLLYVWVSSSTSGGMSSMPDDGAHWGASYTILSVTMSPPRNAEAPPIERGIRASTAVMTARCMARVASGHYYIVCGLECFWQCYNFKSIRYGYTVAGKIISVASAVWIATATLHREFGSDKTFTRMEIINKTKRQKLCDVQEDTILATVSTHCVANSRAAPARYRMLYRVGPGDYRLYRKGDRHHPSRALGTLVPSYERIPPAYKHLLKWYERDYYDFEYKNKVLTEARRKR</sequence>
<accession>A0RZA1</accession>
<dbReference type="Proteomes" id="UP000000758">
    <property type="component" value="Chromosome"/>
</dbReference>
<dbReference type="EnsemblBacteria" id="ABK78668">
    <property type="protein sequence ID" value="ABK78668"/>
    <property type="gene ID" value="CENSYa_2065"/>
</dbReference>
<dbReference type="HOGENOM" id="CLU_1052124_0_0_2"/>
<dbReference type="Pfam" id="PF24706">
    <property type="entry name" value="DUF7669"/>
    <property type="match status" value="1"/>
</dbReference>
<evidence type="ECO:0000259" key="1">
    <source>
        <dbReference type="Pfam" id="PF24706"/>
    </source>
</evidence>
<protein>
    <recommendedName>
        <fullName evidence="1">DUF7669 domain-containing protein</fullName>
    </recommendedName>
</protein>
<dbReference type="KEGG" id="csy:CENSYa_2065"/>
<evidence type="ECO:0000313" key="3">
    <source>
        <dbReference type="Proteomes" id="UP000000758"/>
    </source>
</evidence>
<name>A0RZA1_CENSY</name>
<dbReference type="EMBL" id="DP000238">
    <property type="protein sequence ID" value="ABK78668.1"/>
    <property type="molecule type" value="Genomic_DNA"/>
</dbReference>
<proteinExistence type="predicted"/>
<evidence type="ECO:0000313" key="2">
    <source>
        <dbReference type="EMBL" id="ABK78668.1"/>
    </source>
</evidence>
<organism evidence="2 3">
    <name type="scientific">Cenarchaeum symbiosum (strain A)</name>
    <dbReference type="NCBI Taxonomy" id="414004"/>
    <lineage>
        <taxon>Archaea</taxon>
        <taxon>Nitrososphaerota</taxon>
        <taxon>Candidatus Cenarchaeales</taxon>
        <taxon>Candidatus Cenarchaeaceae</taxon>
        <taxon>Candidatus Cenarchaeum</taxon>
    </lineage>
</organism>